<proteinExistence type="predicted"/>
<reference evidence="5 6" key="1">
    <citation type="submission" date="2016-10" db="EMBL/GenBank/DDBJ databases">
        <authorList>
            <person name="de Groot N.N."/>
        </authorList>
    </citation>
    <scope>NUCLEOTIDE SEQUENCE [LARGE SCALE GENOMIC DNA]</scope>
    <source>
        <strain evidence="5 6">ATCC 35022</strain>
    </source>
</reference>
<feature type="domain" description="Alanine racemase N-terminal" evidence="4">
    <location>
        <begin position="8"/>
        <end position="223"/>
    </location>
</feature>
<gene>
    <name evidence="5" type="ORF">SAMN02982931_01289</name>
</gene>
<evidence type="ECO:0000313" key="5">
    <source>
        <dbReference type="EMBL" id="SDB16263.1"/>
    </source>
</evidence>
<comment type="cofactor">
    <cofactor evidence="1">
        <name>pyridoxal 5'-phosphate</name>
        <dbReference type="ChEBI" id="CHEBI:597326"/>
    </cofactor>
</comment>
<keyword evidence="3" id="KW-0413">Isomerase</keyword>
<keyword evidence="2" id="KW-0663">Pyridoxal phosphate</keyword>
<sequence>MTAPRLEIDLEKIRHNAHTLVQRLKARGISVTGVSKASLGSPDIADALLRAGVSGLGDSRIENIEAMRRAGIAAPMTLIRSPMLSQTRRIVTFADVSFNTERDVIAALSRAAQQAGRTHGIVLMVELGDLREGIMPADLERTVCETLRFPNIVLKGIGSNLACRSGVVPDARNMSELSRLADSIDAATGSVMTVVSGGNSANLEWALGGGADIGRINNLRLGESILLGCEPLHRRPIEGLFTDAITLIAETIESKTKPSRPWGTIAQSAFGERAPTADRGPIAQSILALGRQDTDTDGLTAPPGTEILGASSDHLIVSTGGRHKPVGGEIAFQLTYGALVRAMTSPFVAKAFLKGG</sequence>
<evidence type="ECO:0000259" key="4">
    <source>
        <dbReference type="Pfam" id="PF01168"/>
    </source>
</evidence>
<evidence type="ECO:0000256" key="2">
    <source>
        <dbReference type="ARBA" id="ARBA00022898"/>
    </source>
</evidence>
<dbReference type="EMBL" id="FMXQ01000002">
    <property type="protein sequence ID" value="SDB16263.1"/>
    <property type="molecule type" value="Genomic_DNA"/>
</dbReference>
<dbReference type="InterPro" id="IPR001608">
    <property type="entry name" value="Ala_racemase_N"/>
</dbReference>
<dbReference type="Pfam" id="PF01168">
    <property type="entry name" value="Ala_racemase_N"/>
    <property type="match status" value="1"/>
</dbReference>
<dbReference type="Proteomes" id="UP000199071">
    <property type="component" value="Unassembled WGS sequence"/>
</dbReference>
<dbReference type="CDD" id="cd06815">
    <property type="entry name" value="PLPDE_III_AR_like_1"/>
    <property type="match status" value="1"/>
</dbReference>
<dbReference type="SUPFAM" id="SSF51419">
    <property type="entry name" value="PLP-binding barrel"/>
    <property type="match status" value="1"/>
</dbReference>
<keyword evidence="6" id="KW-1185">Reference proteome</keyword>
<evidence type="ECO:0000256" key="3">
    <source>
        <dbReference type="ARBA" id="ARBA00023235"/>
    </source>
</evidence>
<dbReference type="Gene3D" id="3.20.20.10">
    <property type="entry name" value="Alanine racemase"/>
    <property type="match status" value="1"/>
</dbReference>
<dbReference type="OrthoDB" id="504078at2"/>
<dbReference type="PANTHER" id="PTHR30511">
    <property type="entry name" value="ALANINE RACEMASE"/>
    <property type="match status" value="1"/>
</dbReference>
<dbReference type="GO" id="GO:0030170">
    <property type="term" value="F:pyridoxal phosphate binding"/>
    <property type="evidence" value="ECO:0007669"/>
    <property type="project" value="TreeGrafter"/>
</dbReference>
<dbReference type="GO" id="GO:0005829">
    <property type="term" value="C:cytosol"/>
    <property type="evidence" value="ECO:0007669"/>
    <property type="project" value="TreeGrafter"/>
</dbReference>
<dbReference type="InterPro" id="IPR000821">
    <property type="entry name" value="Ala_racemase"/>
</dbReference>
<dbReference type="RefSeq" id="WP_090875558.1">
    <property type="nucleotide sequence ID" value="NZ_FMXQ01000002.1"/>
</dbReference>
<dbReference type="InterPro" id="IPR029066">
    <property type="entry name" value="PLP-binding_barrel"/>
</dbReference>
<dbReference type="AlphaFoldDB" id="A0A1G6B778"/>
<evidence type="ECO:0000313" key="6">
    <source>
        <dbReference type="Proteomes" id="UP000199071"/>
    </source>
</evidence>
<name>A0A1G6B778_9HYPH</name>
<accession>A0A1G6B778</accession>
<evidence type="ECO:0000256" key="1">
    <source>
        <dbReference type="ARBA" id="ARBA00001933"/>
    </source>
</evidence>
<dbReference type="PANTHER" id="PTHR30511:SF3">
    <property type="entry name" value="LYSINE RACEMASE"/>
    <property type="match status" value="1"/>
</dbReference>
<dbReference type="STRING" id="665467.SAMN02982931_01289"/>
<protein>
    <submittedName>
        <fullName evidence="5">Predicted amino acid racemase</fullName>
    </submittedName>
</protein>
<organism evidence="5 6">
    <name type="scientific">Bauldia litoralis</name>
    <dbReference type="NCBI Taxonomy" id="665467"/>
    <lineage>
        <taxon>Bacteria</taxon>
        <taxon>Pseudomonadati</taxon>
        <taxon>Pseudomonadota</taxon>
        <taxon>Alphaproteobacteria</taxon>
        <taxon>Hyphomicrobiales</taxon>
        <taxon>Kaistiaceae</taxon>
        <taxon>Bauldia</taxon>
    </lineage>
</organism>
<dbReference type="GO" id="GO:0008784">
    <property type="term" value="F:alanine racemase activity"/>
    <property type="evidence" value="ECO:0007669"/>
    <property type="project" value="TreeGrafter"/>
</dbReference>